<dbReference type="Gene3D" id="1.20.1250.10">
    <property type="match status" value="1"/>
</dbReference>
<dbReference type="Ensembl" id="ENSMALT00000001146.1">
    <property type="protein sequence ID" value="ENSMALP00000001102.1"/>
    <property type="gene ID" value="ENSMALG00000000848.1"/>
</dbReference>
<name>A0A3Q3IBJ2_MONAL</name>
<evidence type="ECO:0000256" key="2">
    <source>
        <dbReference type="SAM" id="SignalP"/>
    </source>
</evidence>
<keyword evidence="2" id="KW-0732">Signal</keyword>
<dbReference type="InterPro" id="IPR009079">
    <property type="entry name" value="4_helix_cytokine-like_core"/>
</dbReference>
<feature type="coiled-coil region" evidence="1">
    <location>
        <begin position="100"/>
        <end position="127"/>
    </location>
</feature>
<evidence type="ECO:0000313" key="4">
    <source>
        <dbReference type="Proteomes" id="UP000261600"/>
    </source>
</evidence>
<organism evidence="3 4">
    <name type="scientific">Monopterus albus</name>
    <name type="common">Swamp eel</name>
    <dbReference type="NCBI Taxonomy" id="43700"/>
    <lineage>
        <taxon>Eukaryota</taxon>
        <taxon>Metazoa</taxon>
        <taxon>Chordata</taxon>
        <taxon>Craniata</taxon>
        <taxon>Vertebrata</taxon>
        <taxon>Euteleostomi</taxon>
        <taxon>Actinopterygii</taxon>
        <taxon>Neopterygii</taxon>
        <taxon>Teleostei</taxon>
        <taxon>Neoteleostei</taxon>
        <taxon>Acanthomorphata</taxon>
        <taxon>Anabantaria</taxon>
        <taxon>Synbranchiformes</taxon>
        <taxon>Synbranchidae</taxon>
        <taxon>Monopterus</taxon>
    </lineage>
</organism>
<feature type="signal peptide" evidence="2">
    <location>
        <begin position="1"/>
        <end position="19"/>
    </location>
</feature>
<evidence type="ECO:0000256" key="1">
    <source>
        <dbReference type="SAM" id="Coils"/>
    </source>
</evidence>
<proteinExistence type="predicted"/>
<keyword evidence="1" id="KW-0175">Coiled coil</keyword>
<reference evidence="3" key="1">
    <citation type="submission" date="2025-08" db="UniProtKB">
        <authorList>
            <consortium name="Ensembl"/>
        </authorList>
    </citation>
    <scope>IDENTIFICATION</scope>
</reference>
<feature type="chain" id="PRO_5018785124" evidence="2">
    <location>
        <begin position="20"/>
        <end position="175"/>
    </location>
</feature>
<evidence type="ECO:0000313" key="3">
    <source>
        <dbReference type="Ensembl" id="ENSMALP00000001102.1"/>
    </source>
</evidence>
<reference evidence="3" key="2">
    <citation type="submission" date="2025-09" db="UniProtKB">
        <authorList>
            <consortium name="Ensembl"/>
        </authorList>
    </citation>
    <scope>IDENTIFICATION</scope>
</reference>
<protein>
    <submittedName>
        <fullName evidence="3">Uncharacterized protein</fullName>
    </submittedName>
</protein>
<keyword evidence="4" id="KW-1185">Reference proteome</keyword>
<dbReference type="AlphaFoldDB" id="A0A3Q3IBJ2"/>
<sequence>MSSCCGSVCLLVLLGVVLAFGSPLPHSPSVVMDHYVVQESLKFCSLISSSPQRKEQVQLMNATLDIYTHIFSSILQHSHHQHHDRTHVPALLDQLKEPKKSQVVSALTELRDKMEKLKKHLGRLDHQNLDQENVLSDLKKIMVDDPVDQRKALAQFREVYQAAAVVASRGCGSTR</sequence>
<accession>A0A3Q3IBJ2</accession>
<dbReference type="Proteomes" id="UP000261600">
    <property type="component" value="Unplaced"/>
</dbReference>